<gene>
    <name evidence="1" type="ORF">ECRASSUSDP1_LOCUS2901</name>
</gene>
<accession>A0AAD1X8Q6</accession>
<evidence type="ECO:0000313" key="2">
    <source>
        <dbReference type="Proteomes" id="UP001295684"/>
    </source>
</evidence>
<reference evidence="1" key="1">
    <citation type="submission" date="2023-07" db="EMBL/GenBank/DDBJ databases">
        <authorList>
            <consortium name="AG Swart"/>
            <person name="Singh M."/>
            <person name="Singh A."/>
            <person name="Seah K."/>
            <person name="Emmerich C."/>
        </authorList>
    </citation>
    <scope>NUCLEOTIDE SEQUENCE</scope>
    <source>
        <strain evidence="1">DP1</strain>
    </source>
</reference>
<dbReference type="EMBL" id="CAMPGE010002779">
    <property type="protein sequence ID" value="CAI2361590.1"/>
    <property type="molecule type" value="Genomic_DNA"/>
</dbReference>
<dbReference type="AlphaFoldDB" id="A0AAD1X8Q6"/>
<proteinExistence type="predicted"/>
<name>A0AAD1X8Q6_EUPCR</name>
<organism evidence="1 2">
    <name type="scientific">Euplotes crassus</name>
    <dbReference type="NCBI Taxonomy" id="5936"/>
    <lineage>
        <taxon>Eukaryota</taxon>
        <taxon>Sar</taxon>
        <taxon>Alveolata</taxon>
        <taxon>Ciliophora</taxon>
        <taxon>Intramacronucleata</taxon>
        <taxon>Spirotrichea</taxon>
        <taxon>Hypotrichia</taxon>
        <taxon>Euplotida</taxon>
        <taxon>Euplotidae</taxon>
        <taxon>Moneuplotes</taxon>
    </lineage>
</organism>
<evidence type="ECO:0000313" key="1">
    <source>
        <dbReference type="EMBL" id="CAI2361590.1"/>
    </source>
</evidence>
<keyword evidence="2" id="KW-1185">Reference proteome</keyword>
<comment type="caution">
    <text evidence="1">The sequence shown here is derived from an EMBL/GenBank/DDBJ whole genome shotgun (WGS) entry which is preliminary data.</text>
</comment>
<protein>
    <submittedName>
        <fullName evidence="1">Uncharacterized protein</fullName>
    </submittedName>
</protein>
<dbReference type="Proteomes" id="UP001295684">
    <property type="component" value="Unassembled WGS sequence"/>
</dbReference>
<sequence>MDNKIVKDLKLNEYFRSKDKSGVLMKRYVKLEKRMHEIGNQVSEHGILFKSCNFVNMDILKSTIATHMKDVERMIGNQFADFRSSIGEEIKSLVTKHTMEEKIKVVQNDYASKVGEIDEQLQWMKQFLASRFGDQFKKGASANTSEEKTLEDRLNELLQKVEKMDNQISSPSFISQNGNNASNIQNQSILNEETMKEHDDLLKELQNKLEMVHKTVNDDLLPKQRTLEEESKNFNNSFYVDEINGMNHTYDKDLKSPSKRTKQLNKQNYDRIGKELKEFEYIGLKPLEERKKTFAKYIDSEFTNFKEFVKNKVEPLKNRVLKIQSQIESFKNPILQELIKIRSQNEALLKDLARQKKIYREMLGEFYKMIAANELHEQNLRTKELFSSSFAFKDFSSSPQKTIIRRKNKEGYDDWDINANTPKTSASKDRVNLSIGNPAREEIRHERPRTKSLTKSLSPQTKRILNATRGASNQDFSLVDNLVKVTTPLDIPLKKDLATFNQPMVSQRLSKRKPINRNLFHSDKNVLPKFNPNNSRF</sequence>